<proteinExistence type="inferred from homology"/>
<dbReference type="Pfam" id="PF00676">
    <property type="entry name" value="E1_dh"/>
    <property type="match status" value="1"/>
</dbReference>
<dbReference type="GO" id="GO:0009083">
    <property type="term" value="P:branched-chain amino acid catabolic process"/>
    <property type="evidence" value="ECO:0007669"/>
    <property type="project" value="TreeGrafter"/>
</dbReference>
<sequence>DRRRIRLLQTSFGERRHVANAAALNPNDLVVSANTANPAFSCSAGMELETLHGPGPSDASSHYGSQRSQLCDACLLRWLPKCRKASGAAYARSNGCRTACALFATLATAQRRRGRRACRFELCRHARLPVMFVCEITATQYLRLRLINIAAMRFGAPAFGIPTVRVDGNDVFALYEVTQQGRQLCLTEMRPTLIEMNDFIDWGITARRMTARLIGDSVDELSFWDREDNPIIRMRKFLTKRGWWSDEQETATKQAIRKRVLQKFAQAERSD</sequence>
<dbReference type="InterPro" id="IPR029061">
    <property type="entry name" value="THDP-binding"/>
</dbReference>
<dbReference type="PANTHER" id="PTHR43380:SF1">
    <property type="entry name" value="2-OXOISOVALERATE DEHYDROGENASE SUBUNIT ALPHA, MITOCHONDRIAL"/>
    <property type="match status" value="1"/>
</dbReference>
<comment type="cofactor">
    <cofactor evidence="4">
        <name>thiamine diphosphate</name>
        <dbReference type="ChEBI" id="CHEBI:58937"/>
    </cofactor>
</comment>
<dbReference type="InterPro" id="IPR050771">
    <property type="entry name" value="Alpha-ketoacid_DH_E1_comp"/>
</dbReference>
<dbReference type="Gene3D" id="3.40.50.970">
    <property type="match status" value="1"/>
</dbReference>
<evidence type="ECO:0000256" key="4">
    <source>
        <dbReference type="RuleBase" id="RU365014"/>
    </source>
</evidence>
<keyword evidence="3 4" id="KW-0560">Oxidoreductase</keyword>
<evidence type="ECO:0000259" key="5">
    <source>
        <dbReference type="Pfam" id="PF00676"/>
    </source>
</evidence>
<dbReference type="GO" id="GO:0003863">
    <property type="term" value="F:branched-chain 2-oxo acid dehydrogenase activity"/>
    <property type="evidence" value="ECO:0007669"/>
    <property type="project" value="UniProtKB-EC"/>
</dbReference>
<keyword evidence="4" id="KW-0786">Thiamine pyrophosphate</keyword>
<keyword evidence="6" id="KW-1185">Reference proteome</keyword>
<feature type="domain" description="Dehydrogenase E1 component" evidence="5">
    <location>
        <begin position="120"/>
        <end position="269"/>
    </location>
</feature>
<dbReference type="AlphaFoldDB" id="A0A1I8F4T1"/>
<dbReference type="EC" id="1.2.4.4" evidence="4"/>
<protein>
    <recommendedName>
        <fullName evidence="4">2-oxoisovalerate dehydrogenase subunit alpha</fullName>
        <ecNumber evidence="4">1.2.4.4</ecNumber>
    </recommendedName>
    <alternativeName>
        <fullName evidence="4">Branched-chain alpha-keto acid dehydrogenase E1 component alpha chain</fullName>
    </alternativeName>
</protein>
<dbReference type="Proteomes" id="UP000095280">
    <property type="component" value="Unplaced"/>
</dbReference>
<comment type="function">
    <text evidence="4">The branched-chain alpha-keto dehydrogenase complex catalyzes the overall conversion of alpha-keto acids to acyl-CoA and CO(2). It contains multiple copies of three enzymatic components: branched-chain alpha-keto acid decarboxylase (E1), lipoamide acyltransferase (E2) and lipoamide dehydrogenase (E3).</text>
</comment>
<keyword evidence="2" id="KW-0809">Transit peptide</keyword>
<evidence type="ECO:0000256" key="2">
    <source>
        <dbReference type="ARBA" id="ARBA00022946"/>
    </source>
</evidence>
<dbReference type="InterPro" id="IPR001017">
    <property type="entry name" value="DH_E1"/>
</dbReference>
<comment type="catalytic activity">
    <reaction evidence="4">
        <text>N(6)-[(R)-lipoyl]-L-lysyl-[protein] + 3-methyl-2-oxobutanoate + H(+) = N(6)-[(R)-S(8)-2-methylpropanoyldihydrolipoyl]-L-lysyl-[protein] + CO2</text>
        <dbReference type="Rhea" id="RHEA:13457"/>
        <dbReference type="Rhea" id="RHEA-COMP:10474"/>
        <dbReference type="Rhea" id="RHEA-COMP:10497"/>
        <dbReference type="ChEBI" id="CHEBI:11851"/>
        <dbReference type="ChEBI" id="CHEBI:15378"/>
        <dbReference type="ChEBI" id="CHEBI:16526"/>
        <dbReference type="ChEBI" id="CHEBI:83099"/>
        <dbReference type="ChEBI" id="CHEBI:83142"/>
        <dbReference type="EC" id="1.2.4.4"/>
    </reaction>
</comment>
<accession>A0A1I8F4T1</accession>
<reference evidence="7" key="1">
    <citation type="submission" date="2016-11" db="UniProtKB">
        <authorList>
            <consortium name="WormBaseParasite"/>
        </authorList>
    </citation>
    <scope>IDENTIFICATION</scope>
</reference>
<comment type="similarity">
    <text evidence="1 4">Belongs to the BCKDHA family.</text>
</comment>
<evidence type="ECO:0000256" key="3">
    <source>
        <dbReference type="ARBA" id="ARBA00023002"/>
    </source>
</evidence>
<dbReference type="SUPFAM" id="SSF52518">
    <property type="entry name" value="Thiamin diphosphate-binding fold (THDP-binding)"/>
    <property type="match status" value="1"/>
</dbReference>
<organism evidence="6 7">
    <name type="scientific">Macrostomum lignano</name>
    <dbReference type="NCBI Taxonomy" id="282301"/>
    <lineage>
        <taxon>Eukaryota</taxon>
        <taxon>Metazoa</taxon>
        <taxon>Spiralia</taxon>
        <taxon>Lophotrochozoa</taxon>
        <taxon>Platyhelminthes</taxon>
        <taxon>Rhabditophora</taxon>
        <taxon>Macrostomorpha</taxon>
        <taxon>Macrostomida</taxon>
        <taxon>Macrostomidae</taxon>
        <taxon>Macrostomum</taxon>
    </lineage>
</organism>
<evidence type="ECO:0000313" key="7">
    <source>
        <dbReference type="WBParaSite" id="maker-unitig_20584-snap-gene-0.6-mRNA-1"/>
    </source>
</evidence>
<name>A0A1I8F4T1_9PLAT</name>
<evidence type="ECO:0000256" key="1">
    <source>
        <dbReference type="ARBA" id="ARBA00008646"/>
    </source>
</evidence>
<dbReference type="PANTHER" id="PTHR43380">
    <property type="entry name" value="2-OXOISOVALERATE DEHYDROGENASE SUBUNIT ALPHA, MITOCHONDRIAL"/>
    <property type="match status" value="1"/>
</dbReference>
<evidence type="ECO:0000313" key="6">
    <source>
        <dbReference type="Proteomes" id="UP000095280"/>
    </source>
</evidence>
<dbReference type="WBParaSite" id="maker-unitig_20584-snap-gene-0.6-mRNA-1">
    <property type="protein sequence ID" value="maker-unitig_20584-snap-gene-0.6-mRNA-1"/>
    <property type="gene ID" value="maker-unitig_20584-snap-gene-0.6"/>
</dbReference>